<protein>
    <submittedName>
        <fullName evidence="14">Uncharacterized protein</fullName>
    </submittedName>
</protein>
<dbReference type="Pfam" id="PF00041">
    <property type="entry name" value="fn3"/>
    <property type="match status" value="1"/>
</dbReference>
<sequence length="2149" mass="235946">MHQLISTPLSNKFHRQYPTSGTKLLPCTRKSPVILGLLSVIQADDSLDTREGVDLVLKCRFTEHYDSSDFTFYWARWTCCPTLFENVAIGDVQLNSNYRLDFRPGRGIYDLQIKNTSYNRDNGRFECRIKAKGTGADVHQEFYNLTVLTAPHPPMVTPGNIAVATEEKPLELTCSSIGGSPDPMITWYREGSTVPLQSYALKGGSKNHYTNATLQIVPRRADDGAKYKCVVWNRAMPEGHTLETSVSLNVNYYPRVEVGPQNPLRIERDHIAKLDCRVDAKPMVSNVRWSRNGQYVSATPSHTIYRVNRHHSGKYTCSADNGLGKTGEKDIILDVLYPPIVVIESKTHEAEEGETVLVRCNVTANPPPIAIEWLKEGAPDFRYTGELLTLGSVRAEHAGNYICRSVNLMQPFNSKRIEGVGNSTVALLVRHRPGQAYITPNKPVVHVGNGVTLSCSANPPGWPVPQYRWFRDMDGEMSNTQKILAQGPQYSIPKAHLGSEGKYHCHAVNELGIGKMATIVLEVHQPPQFLAKLQQHMTRRVGDVDYAVTCSAKGKPSPQIRWIKDGTEILPTRKMFDIRTSPTDAGGGVVTVQSILRFRGKARPNGNQLLPSDRGVFTCLYENDVNSANSSMHLHIEHEPIIIHQYNKVAYDLRESAEVVCKVQAYPKPEFQWQFGSNPSPLTMSSDGHYEIVTRMENNDVYTSILRIGHLQHSDYGEYICRATNDLNAIRAPIRLQPKGQPDKPTNLKILEVGHNYAVLNWQPGFNGGLMSTKYLVSYRRVNTPREQLLADCSSPGYGYQVSSSSSSSSSSSGAAHEWIEFNCFRENPCKLAPLDQHQSYMFKVYALNSKGTSGFSNEMLVTTKVSKIPPPLHVSYDPNSHVLGINVAATCLSLIAVVESLVTRDATVPMWEIVETLTLLPSGHEATFKETIINQMARTAHYTTSGSAGSTGATSSSSSSSSGRSIAGGHLGEDRTMALAETTGPGPVVRVKLCLRSNHEHCGAYANAEIGKAYMPNDSGLTTSAVVAIMIAALSFIIFLALVYAFCRCRRTHKAKKQSSGGSGVANIGGAATTTSIAGGAKDYDLDGSRRPSLTQTSAIGGDPQQSQQQQQQPPSLPPPPPYYPTGSMDGKQLDGGMELTLTALHDPDEQLNMQQQQQHQHQPNESLQHHVHATSSSSSSHGHGQYQPQAKTMLGLYGAAASNGYGYHVTSAIGVDGDSYQVMPSASAAGLGHGHGAGESGPLEATPAAARSNSNSNSSGQQQHHLAGANLTKQPTITNNTSNNNNTNSLLRSNNSTLKRKGQVQVQTPAQGQGYGHGQGHGFGSGLLQRLGFGQEEGQISFKKPVPMKRNKATAKEDQNPEAVQQAKQPESTQKVAAVAPNITDQRAKWMAKVSPEMQKKAQLSANRGAASETLHSFPSTPPIPISPQKIQESNEAFKGSCSESQRKSWMNRMQGSQQQKQAQWVKEMQAKQQAGREMQQQKLQKIKEQTNAQAPAESNASSGETDEATPEPKSPERLAYLEAVTRLNSYQVLEPLPGRITLKPSETQLDPIVEQTFACLYKTGLDLTDLEAIPVIQVAGTKGRGSTCRIVESILQAHGVKTGVLSSPHVFSTTERIRIDGEPISEAEFTQLFGLLHDQLIEMKPLPAYNKLLTVMAFHAFRNAEVDVAIVEVGNGCASDPTNVCLHAQTIGISTLGWEQNFNLGNSMRDIAWTKAAIMKPDASIYTSVIQPECCEVLNQGAKKLGVKLHRVPAFHEYIEKNLNNKKTLSNVNYSMRLNGSLGIQLAYDYLRRYKPEYIVGLEPNSVELTQGTARGIETYEQPGQFDIIKCGMFNVYLDFADTLESMMACRDWFYSRTRCNRFPKILLFNKVNEFNAKDLLTVIRMNVRFDEAGFVPNPNYFEGEIIDQAQDSSKSMVWHGMENLQRAKRNAGNWRALCEETGKKDNSQISLSIASYFEYLTNKYGKQSYGKRSELDVLVTGSRQLVAATISHLHKLKGNSNSNLNLNSNENNYTNAHDLSQEALWRLQMAAVQSQQIYVERPPSAFSGLVDYNGYPSMITGTQAPPALPPPTTHINTVTSSLSQQSFGQPPTSSSGAGTGAAVAATPLEMLKAAQRYGTLRKSSASGKQPPMPPQRKDHQQQQQQ</sequence>
<feature type="domain" description="Ig-like" evidence="12">
    <location>
        <begin position="32"/>
        <end position="146"/>
    </location>
</feature>
<dbReference type="Pfam" id="PF08205">
    <property type="entry name" value="C2-set_2"/>
    <property type="match status" value="1"/>
</dbReference>
<dbReference type="FunFam" id="2.60.40.10:FF:001714">
    <property type="entry name" value="Echinoid, isoform C"/>
    <property type="match status" value="1"/>
</dbReference>
<feature type="region of interest" description="Disordered" evidence="10">
    <location>
        <begin position="1349"/>
        <end position="1377"/>
    </location>
</feature>
<dbReference type="GO" id="GO:0005911">
    <property type="term" value="C:cell-cell junction"/>
    <property type="evidence" value="ECO:0007669"/>
    <property type="project" value="TreeGrafter"/>
</dbReference>
<dbReference type="SMART" id="SM00060">
    <property type="entry name" value="FN3"/>
    <property type="match status" value="1"/>
</dbReference>
<dbReference type="FunFam" id="2.60.40.10:FF:001557">
    <property type="entry name" value="Echinoid, isoform C"/>
    <property type="match status" value="1"/>
</dbReference>
<dbReference type="SUPFAM" id="SSF53623">
    <property type="entry name" value="MurD-like peptide ligases, catalytic domain"/>
    <property type="match status" value="1"/>
</dbReference>
<keyword evidence="11" id="KW-1133">Transmembrane helix</keyword>
<feature type="compositionally biased region" description="Polar residues" evidence="10">
    <location>
        <begin position="1364"/>
        <end position="1377"/>
    </location>
</feature>
<keyword evidence="7" id="KW-1015">Disulfide bond</keyword>
<keyword evidence="5" id="KW-0067">ATP-binding</keyword>
<evidence type="ECO:0000313" key="14">
    <source>
        <dbReference type="EMBL" id="EDW75524.2"/>
    </source>
</evidence>
<evidence type="ECO:0000256" key="2">
    <source>
        <dbReference type="ARBA" id="ARBA00008276"/>
    </source>
</evidence>
<organism evidence="14 15">
    <name type="scientific">Drosophila willistoni</name>
    <name type="common">Fruit fly</name>
    <dbReference type="NCBI Taxonomy" id="7260"/>
    <lineage>
        <taxon>Eukaryota</taxon>
        <taxon>Metazoa</taxon>
        <taxon>Ecdysozoa</taxon>
        <taxon>Arthropoda</taxon>
        <taxon>Hexapoda</taxon>
        <taxon>Insecta</taxon>
        <taxon>Pterygota</taxon>
        <taxon>Neoptera</taxon>
        <taxon>Endopterygota</taxon>
        <taxon>Diptera</taxon>
        <taxon>Brachycera</taxon>
        <taxon>Muscomorpha</taxon>
        <taxon>Ephydroidea</taxon>
        <taxon>Drosophilidae</taxon>
        <taxon>Drosophila</taxon>
        <taxon>Sophophora</taxon>
    </lineage>
</organism>
<dbReference type="Gene3D" id="3.40.1190.10">
    <property type="entry name" value="Mur-like, catalytic domain"/>
    <property type="match status" value="1"/>
</dbReference>
<dbReference type="InterPro" id="IPR001645">
    <property type="entry name" value="Folylpolyglutamate_synth"/>
</dbReference>
<keyword evidence="6 11" id="KW-0472">Membrane</keyword>
<dbReference type="InterPro" id="IPR003598">
    <property type="entry name" value="Ig_sub2"/>
</dbReference>
<feature type="region of interest" description="Disordered" evidence="10">
    <location>
        <begin position="1403"/>
        <end position="1518"/>
    </location>
</feature>
<evidence type="ECO:0000256" key="3">
    <source>
        <dbReference type="ARBA" id="ARBA00022598"/>
    </source>
</evidence>
<dbReference type="eggNOG" id="KOG3515">
    <property type="taxonomic scope" value="Eukaryota"/>
</dbReference>
<dbReference type="GO" id="GO:0005524">
    <property type="term" value="F:ATP binding"/>
    <property type="evidence" value="ECO:0007669"/>
    <property type="project" value="UniProtKB-KW"/>
</dbReference>
<evidence type="ECO:0000256" key="9">
    <source>
        <dbReference type="ARBA" id="ARBA00023319"/>
    </source>
</evidence>
<dbReference type="InterPro" id="IPR013162">
    <property type="entry name" value="CD80_C2-set"/>
</dbReference>
<evidence type="ECO:0000256" key="8">
    <source>
        <dbReference type="ARBA" id="ARBA00023180"/>
    </source>
</evidence>
<dbReference type="SMART" id="SM00408">
    <property type="entry name" value="IGc2"/>
    <property type="match status" value="6"/>
</dbReference>
<dbReference type="InterPro" id="IPR007110">
    <property type="entry name" value="Ig-like_dom"/>
</dbReference>
<feature type="compositionally biased region" description="Polar residues" evidence="10">
    <location>
        <begin position="2078"/>
        <end position="2093"/>
    </location>
</feature>
<dbReference type="FunFam" id="2.60.40.10:FF:001449">
    <property type="entry name" value="Echinoid, isoform C"/>
    <property type="match status" value="1"/>
</dbReference>
<feature type="region of interest" description="Disordered" evidence="10">
    <location>
        <begin position="945"/>
        <end position="968"/>
    </location>
</feature>
<evidence type="ECO:0000256" key="7">
    <source>
        <dbReference type="ARBA" id="ARBA00023157"/>
    </source>
</evidence>
<dbReference type="SMART" id="SM00409">
    <property type="entry name" value="IG"/>
    <property type="match status" value="7"/>
</dbReference>
<dbReference type="GO" id="GO:0035018">
    <property type="term" value="P:adult chitin-based cuticle pattern formation"/>
    <property type="evidence" value="ECO:0007669"/>
    <property type="project" value="EnsemblMetazoa"/>
</dbReference>
<comment type="subcellular location">
    <subcellularLocation>
        <location evidence="1">Membrane</location>
        <topology evidence="1">Single-pass type I membrane protein</topology>
    </subcellularLocation>
</comment>
<feature type="compositionally biased region" description="Basic and acidic residues" evidence="10">
    <location>
        <begin position="2139"/>
        <end position="2149"/>
    </location>
</feature>
<dbReference type="EMBL" id="CH963852">
    <property type="protein sequence ID" value="EDW75524.2"/>
    <property type="molecule type" value="Genomic_DNA"/>
</dbReference>
<feature type="non-terminal residue" evidence="14">
    <location>
        <position position="2149"/>
    </location>
</feature>
<evidence type="ECO:0000259" key="13">
    <source>
        <dbReference type="PROSITE" id="PS50853"/>
    </source>
</evidence>
<feature type="region of interest" description="Disordered" evidence="10">
    <location>
        <begin position="1153"/>
        <end position="1189"/>
    </location>
</feature>
<dbReference type="InterPro" id="IPR036179">
    <property type="entry name" value="Ig-like_dom_sf"/>
</dbReference>
<dbReference type="Pfam" id="PF13927">
    <property type="entry name" value="Ig_3"/>
    <property type="match status" value="4"/>
</dbReference>
<dbReference type="FunCoup" id="B4MTT5">
    <property type="interactions" value="68"/>
</dbReference>
<comment type="similarity">
    <text evidence="2">Belongs to the folylpolyglutamate synthase family.</text>
</comment>
<dbReference type="OrthoDB" id="5857426at2759"/>
<name>B4MTT5_DROWI</name>
<dbReference type="STRING" id="7260.B4MTT5"/>
<dbReference type="GO" id="GO:0004326">
    <property type="term" value="F:tetrahydrofolylpolyglutamate synthase activity"/>
    <property type="evidence" value="ECO:0007669"/>
    <property type="project" value="InterPro"/>
</dbReference>
<feature type="region of interest" description="Disordered" evidence="10">
    <location>
        <begin position="2072"/>
        <end position="2105"/>
    </location>
</feature>
<dbReference type="InterPro" id="IPR003599">
    <property type="entry name" value="Ig_sub"/>
</dbReference>
<evidence type="ECO:0000313" key="15">
    <source>
        <dbReference type="Proteomes" id="UP000007798"/>
    </source>
</evidence>
<dbReference type="InterPro" id="IPR036565">
    <property type="entry name" value="Mur-like_cat_sf"/>
</dbReference>
<dbReference type="PROSITE" id="PS50853">
    <property type="entry name" value="FN3"/>
    <property type="match status" value="1"/>
</dbReference>
<feature type="compositionally biased region" description="Polar residues" evidence="10">
    <location>
        <begin position="1444"/>
        <end position="1465"/>
    </location>
</feature>
<dbReference type="FunFam" id="2.60.40.10:FF:001398">
    <property type="entry name" value="Echinoid, isoform C"/>
    <property type="match status" value="1"/>
</dbReference>
<keyword evidence="4" id="KW-0547">Nucleotide-binding</keyword>
<dbReference type="PROSITE" id="PS50835">
    <property type="entry name" value="IG_LIKE"/>
    <property type="match status" value="7"/>
</dbReference>
<dbReference type="InParanoid" id="B4MTT5"/>
<evidence type="ECO:0000256" key="5">
    <source>
        <dbReference type="ARBA" id="ARBA00022840"/>
    </source>
</evidence>
<feature type="compositionally biased region" description="Polar residues" evidence="10">
    <location>
        <begin position="1481"/>
        <end position="1506"/>
    </location>
</feature>
<feature type="domain" description="Ig-like" evidence="12">
    <location>
        <begin position="338"/>
        <end position="418"/>
    </location>
</feature>
<evidence type="ECO:0000256" key="11">
    <source>
        <dbReference type="SAM" id="Phobius"/>
    </source>
</evidence>
<dbReference type="NCBIfam" id="TIGR01499">
    <property type="entry name" value="folC"/>
    <property type="match status" value="1"/>
</dbReference>
<dbReference type="HOGENOM" id="CLU_004622_0_0_1"/>
<feature type="domain" description="Ig-like" evidence="12">
    <location>
        <begin position="254"/>
        <end position="332"/>
    </location>
</feature>
<proteinExistence type="inferred from homology"/>
<keyword evidence="9" id="KW-0393">Immunoglobulin domain</keyword>
<dbReference type="PANTHER" id="PTHR11640">
    <property type="entry name" value="NEPHRIN"/>
    <property type="match status" value="1"/>
</dbReference>
<feature type="domain" description="Ig-like" evidence="12">
    <location>
        <begin position="527"/>
        <end position="635"/>
    </location>
</feature>
<reference evidence="14 15" key="1">
    <citation type="journal article" date="2007" name="Nature">
        <title>Evolution of genes and genomes on the Drosophila phylogeny.</title>
        <authorList>
            <consortium name="Drosophila 12 Genomes Consortium"/>
            <person name="Clark A.G."/>
            <person name="Eisen M.B."/>
            <person name="Smith D.R."/>
            <person name="Bergman C.M."/>
            <person name="Oliver B."/>
            <person name="Markow T.A."/>
            <person name="Kaufman T.C."/>
            <person name="Kellis M."/>
            <person name="Gelbart W."/>
            <person name="Iyer V.N."/>
            <person name="Pollard D.A."/>
            <person name="Sackton T.B."/>
            <person name="Larracuente A.M."/>
            <person name="Singh N.D."/>
            <person name="Abad J.P."/>
            <person name="Abt D.N."/>
            <person name="Adryan B."/>
            <person name="Aguade M."/>
            <person name="Akashi H."/>
            <person name="Anderson W.W."/>
            <person name="Aquadro C.F."/>
            <person name="Ardell D.H."/>
            <person name="Arguello R."/>
            <person name="Artieri C.G."/>
            <person name="Barbash D.A."/>
            <person name="Barker D."/>
            <person name="Barsanti P."/>
            <person name="Batterham P."/>
            <person name="Batzoglou S."/>
            <person name="Begun D."/>
            <person name="Bhutkar A."/>
            <person name="Blanco E."/>
            <person name="Bosak S.A."/>
            <person name="Bradley R.K."/>
            <person name="Brand A.D."/>
            <person name="Brent M.R."/>
            <person name="Brooks A.N."/>
            <person name="Brown R.H."/>
            <person name="Butlin R.K."/>
            <person name="Caggese C."/>
            <person name="Calvi B.R."/>
            <person name="Bernardo de Carvalho A."/>
            <person name="Caspi A."/>
            <person name="Castrezana S."/>
            <person name="Celniker S.E."/>
            <person name="Chang J.L."/>
            <person name="Chapple C."/>
            <person name="Chatterji S."/>
            <person name="Chinwalla A."/>
            <person name="Civetta A."/>
            <person name="Clifton S.W."/>
            <person name="Comeron J.M."/>
            <person name="Costello J.C."/>
            <person name="Coyne J.A."/>
            <person name="Daub J."/>
            <person name="David R.G."/>
            <person name="Delcher A.L."/>
            <person name="Delehaunty K."/>
            <person name="Do C.B."/>
            <person name="Ebling H."/>
            <person name="Edwards K."/>
            <person name="Eickbush T."/>
            <person name="Evans J.D."/>
            <person name="Filipski A."/>
            <person name="Findeiss S."/>
            <person name="Freyhult E."/>
            <person name="Fulton L."/>
            <person name="Fulton R."/>
            <person name="Garcia A.C."/>
            <person name="Gardiner A."/>
            <person name="Garfield D.A."/>
            <person name="Garvin B.E."/>
            <person name="Gibson G."/>
            <person name="Gilbert D."/>
            <person name="Gnerre S."/>
            <person name="Godfrey J."/>
            <person name="Good R."/>
            <person name="Gotea V."/>
            <person name="Gravely B."/>
            <person name="Greenberg A.J."/>
            <person name="Griffiths-Jones S."/>
            <person name="Gross S."/>
            <person name="Guigo R."/>
            <person name="Gustafson E.A."/>
            <person name="Haerty W."/>
            <person name="Hahn M.W."/>
            <person name="Halligan D.L."/>
            <person name="Halpern A.L."/>
            <person name="Halter G.M."/>
            <person name="Han M.V."/>
            <person name="Heger A."/>
            <person name="Hillier L."/>
            <person name="Hinrichs A.S."/>
            <person name="Holmes I."/>
            <person name="Hoskins R.A."/>
            <person name="Hubisz M.J."/>
            <person name="Hultmark D."/>
            <person name="Huntley M.A."/>
            <person name="Jaffe D.B."/>
            <person name="Jagadeeshan S."/>
            <person name="Jeck W.R."/>
            <person name="Johnson J."/>
            <person name="Jones C.D."/>
            <person name="Jordan W.C."/>
            <person name="Karpen G.H."/>
            <person name="Kataoka E."/>
            <person name="Keightley P.D."/>
            <person name="Kheradpour P."/>
            <person name="Kirkness E.F."/>
            <person name="Koerich L.B."/>
            <person name="Kristiansen K."/>
            <person name="Kudrna D."/>
            <person name="Kulathinal R.J."/>
            <person name="Kumar S."/>
            <person name="Kwok R."/>
            <person name="Lander E."/>
            <person name="Langley C.H."/>
            <person name="Lapoint R."/>
            <person name="Lazzaro B.P."/>
            <person name="Lee S.J."/>
            <person name="Levesque L."/>
            <person name="Li R."/>
            <person name="Lin C.F."/>
            <person name="Lin M.F."/>
            <person name="Lindblad-Toh K."/>
            <person name="Llopart A."/>
            <person name="Long M."/>
            <person name="Low L."/>
            <person name="Lozovsky E."/>
            <person name="Lu J."/>
            <person name="Luo M."/>
            <person name="Machado C.A."/>
            <person name="Makalowski W."/>
            <person name="Marzo M."/>
            <person name="Matsuda M."/>
            <person name="Matzkin L."/>
            <person name="McAllister B."/>
            <person name="McBride C.S."/>
            <person name="McKernan B."/>
            <person name="McKernan K."/>
            <person name="Mendez-Lago M."/>
            <person name="Minx P."/>
            <person name="Mollenhauer M.U."/>
            <person name="Montooth K."/>
            <person name="Mount S.M."/>
            <person name="Mu X."/>
            <person name="Myers E."/>
            <person name="Negre B."/>
            <person name="Newfeld S."/>
            <person name="Nielsen R."/>
            <person name="Noor M.A."/>
            <person name="O'Grady P."/>
            <person name="Pachter L."/>
            <person name="Papaceit M."/>
            <person name="Parisi M.J."/>
            <person name="Parisi M."/>
            <person name="Parts L."/>
            <person name="Pedersen J.S."/>
            <person name="Pesole G."/>
            <person name="Phillippy A.M."/>
            <person name="Ponting C.P."/>
            <person name="Pop M."/>
            <person name="Porcelli D."/>
            <person name="Powell J.R."/>
            <person name="Prohaska S."/>
            <person name="Pruitt K."/>
            <person name="Puig M."/>
            <person name="Quesneville H."/>
            <person name="Ram K.R."/>
            <person name="Rand D."/>
            <person name="Rasmussen M.D."/>
            <person name="Reed L.K."/>
            <person name="Reenan R."/>
            <person name="Reily A."/>
            <person name="Remington K.A."/>
            <person name="Rieger T.T."/>
            <person name="Ritchie M.G."/>
            <person name="Robin C."/>
            <person name="Rogers Y.H."/>
            <person name="Rohde C."/>
            <person name="Rozas J."/>
            <person name="Rubenfield M.J."/>
            <person name="Ruiz A."/>
            <person name="Russo S."/>
            <person name="Salzberg S.L."/>
            <person name="Sanchez-Gracia A."/>
            <person name="Saranga D.J."/>
            <person name="Sato H."/>
            <person name="Schaeffer S.W."/>
            <person name="Schatz M.C."/>
            <person name="Schlenke T."/>
            <person name="Schwartz R."/>
            <person name="Segarra C."/>
            <person name="Singh R.S."/>
            <person name="Sirot L."/>
            <person name="Sirota M."/>
            <person name="Sisneros N.B."/>
            <person name="Smith C.D."/>
            <person name="Smith T.F."/>
            <person name="Spieth J."/>
            <person name="Stage D.E."/>
            <person name="Stark A."/>
            <person name="Stephan W."/>
            <person name="Strausberg R.L."/>
            <person name="Strempel S."/>
            <person name="Sturgill D."/>
            <person name="Sutton G."/>
            <person name="Sutton G.G."/>
            <person name="Tao W."/>
            <person name="Teichmann S."/>
            <person name="Tobari Y.N."/>
            <person name="Tomimura Y."/>
            <person name="Tsolas J.M."/>
            <person name="Valente V.L."/>
            <person name="Venter E."/>
            <person name="Venter J.C."/>
            <person name="Vicario S."/>
            <person name="Vieira F.G."/>
            <person name="Vilella A.J."/>
            <person name="Villasante A."/>
            <person name="Walenz B."/>
            <person name="Wang J."/>
            <person name="Wasserman M."/>
            <person name="Watts T."/>
            <person name="Wilson D."/>
            <person name="Wilson R.K."/>
            <person name="Wing R.A."/>
            <person name="Wolfner M.F."/>
            <person name="Wong A."/>
            <person name="Wong G.K."/>
            <person name="Wu C.I."/>
            <person name="Wu G."/>
            <person name="Yamamoto D."/>
            <person name="Yang H.P."/>
            <person name="Yang S.P."/>
            <person name="Yorke J.A."/>
            <person name="Yoshida K."/>
            <person name="Zdobnov E."/>
            <person name="Zhang P."/>
            <person name="Zhang Y."/>
            <person name="Zimin A.V."/>
            <person name="Baldwin J."/>
            <person name="Abdouelleil A."/>
            <person name="Abdulkadir J."/>
            <person name="Abebe A."/>
            <person name="Abera B."/>
            <person name="Abreu J."/>
            <person name="Acer S.C."/>
            <person name="Aftuck L."/>
            <person name="Alexander A."/>
            <person name="An P."/>
            <person name="Anderson E."/>
            <person name="Anderson S."/>
            <person name="Arachi H."/>
            <person name="Azer M."/>
            <person name="Bachantsang P."/>
            <person name="Barry A."/>
            <person name="Bayul T."/>
            <person name="Berlin A."/>
            <person name="Bessette D."/>
            <person name="Bloom T."/>
            <person name="Blye J."/>
            <person name="Boguslavskiy L."/>
            <person name="Bonnet C."/>
            <person name="Boukhgalter B."/>
            <person name="Bourzgui I."/>
            <person name="Brown A."/>
            <person name="Cahill P."/>
            <person name="Channer S."/>
            <person name="Cheshatsang Y."/>
            <person name="Chuda L."/>
            <person name="Citroen M."/>
            <person name="Collymore A."/>
            <person name="Cooke P."/>
            <person name="Costello M."/>
            <person name="D'Aco K."/>
            <person name="Daza R."/>
            <person name="De Haan G."/>
            <person name="DeGray S."/>
            <person name="DeMaso C."/>
            <person name="Dhargay N."/>
            <person name="Dooley K."/>
            <person name="Dooley E."/>
            <person name="Doricent M."/>
            <person name="Dorje P."/>
            <person name="Dorjee K."/>
            <person name="Dupes A."/>
            <person name="Elong R."/>
            <person name="Falk J."/>
            <person name="Farina A."/>
            <person name="Faro S."/>
            <person name="Ferguson D."/>
            <person name="Fisher S."/>
            <person name="Foley C.D."/>
            <person name="Franke A."/>
            <person name="Friedrich D."/>
            <person name="Gadbois L."/>
            <person name="Gearin G."/>
            <person name="Gearin C.R."/>
            <person name="Giannoukos G."/>
            <person name="Goode T."/>
            <person name="Graham J."/>
            <person name="Grandbois E."/>
            <person name="Grewal S."/>
            <person name="Gyaltsen K."/>
            <person name="Hafez N."/>
            <person name="Hagos B."/>
            <person name="Hall J."/>
            <person name="Henson C."/>
            <person name="Hollinger A."/>
            <person name="Honan T."/>
            <person name="Huard M.D."/>
            <person name="Hughes L."/>
            <person name="Hurhula B."/>
            <person name="Husby M.E."/>
            <person name="Kamat A."/>
            <person name="Kanga B."/>
            <person name="Kashin S."/>
            <person name="Khazanovich D."/>
            <person name="Kisner P."/>
            <person name="Lance K."/>
            <person name="Lara M."/>
            <person name="Lee W."/>
            <person name="Lennon N."/>
            <person name="Letendre F."/>
            <person name="LeVine R."/>
            <person name="Lipovsky A."/>
            <person name="Liu X."/>
            <person name="Liu J."/>
            <person name="Liu S."/>
            <person name="Lokyitsang T."/>
            <person name="Lokyitsang Y."/>
            <person name="Lubonja R."/>
            <person name="Lui A."/>
            <person name="MacDonald P."/>
            <person name="Magnisalis V."/>
            <person name="Maru K."/>
            <person name="Matthews C."/>
            <person name="McCusker W."/>
            <person name="McDonough S."/>
            <person name="Mehta T."/>
            <person name="Meldrim J."/>
            <person name="Meneus L."/>
            <person name="Mihai O."/>
            <person name="Mihalev A."/>
            <person name="Mihova T."/>
            <person name="Mittelman R."/>
            <person name="Mlenga V."/>
            <person name="Montmayeur A."/>
            <person name="Mulrain L."/>
            <person name="Navidi A."/>
            <person name="Naylor J."/>
            <person name="Negash T."/>
            <person name="Nguyen T."/>
            <person name="Nguyen N."/>
            <person name="Nicol R."/>
            <person name="Norbu C."/>
            <person name="Norbu N."/>
            <person name="Novod N."/>
            <person name="O'Neill B."/>
            <person name="Osman S."/>
            <person name="Markiewicz E."/>
            <person name="Oyono O.L."/>
            <person name="Patti C."/>
            <person name="Phunkhang P."/>
            <person name="Pierre F."/>
            <person name="Priest M."/>
            <person name="Raghuraman S."/>
            <person name="Rege F."/>
            <person name="Reyes R."/>
            <person name="Rise C."/>
            <person name="Rogov P."/>
            <person name="Ross K."/>
            <person name="Ryan E."/>
            <person name="Settipalli S."/>
            <person name="Shea T."/>
            <person name="Sherpa N."/>
            <person name="Shi L."/>
            <person name="Shih D."/>
            <person name="Sparrow T."/>
            <person name="Spaulding J."/>
            <person name="Stalker J."/>
            <person name="Stange-Thomann N."/>
            <person name="Stavropoulos S."/>
            <person name="Stone C."/>
            <person name="Strader C."/>
            <person name="Tesfaye S."/>
            <person name="Thomson T."/>
            <person name="Thoulutsang Y."/>
            <person name="Thoulutsang D."/>
            <person name="Topham K."/>
            <person name="Topping I."/>
            <person name="Tsamla T."/>
            <person name="Vassiliev H."/>
            <person name="Vo A."/>
            <person name="Wangchuk T."/>
            <person name="Wangdi T."/>
            <person name="Weiand M."/>
            <person name="Wilkinson J."/>
            <person name="Wilson A."/>
            <person name="Yadav S."/>
            <person name="Young G."/>
            <person name="Yu Q."/>
            <person name="Zembek L."/>
            <person name="Zhong D."/>
            <person name="Zimmer A."/>
            <person name="Zwirko Z."/>
            <person name="Jaffe D.B."/>
            <person name="Alvarez P."/>
            <person name="Brockman W."/>
            <person name="Butler J."/>
            <person name="Chin C."/>
            <person name="Gnerre S."/>
            <person name="Grabherr M."/>
            <person name="Kleber M."/>
            <person name="Mauceli E."/>
            <person name="MacCallum I."/>
        </authorList>
    </citation>
    <scope>NUCLEOTIDE SEQUENCE [LARGE SCALE GENOMIC DNA]</scope>
    <source>
        <strain evidence="15">Tucson 14030-0811.24</strain>
    </source>
</reference>
<dbReference type="SUPFAM" id="SSF49265">
    <property type="entry name" value="Fibronectin type III"/>
    <property type="match status" value="1"/>
</dbReference>
<feature type="compositionally biased region" description="Gly residues" evidence="10">
    <location>
        <begin position="1315"/>
        <end position="1327"/>
    </location>
</feature>
<dbReference type="GO" id="GO:0098609">
    <property type="term" value="P:cell-cell adhesion"/>
    <property type="evidence" value="ECO:0007669"/>
    <property type="project" value="TreeGrafter"/>
</dbReference>
<dbReference type="Gene3D" id="2.60.40.10">
    <property type="entry name" value="Immunoglobulins"/>
    <property type="match status" value="8"/>
</dbReference>
<dbReference type="SUPFAM" id="SSF48726">
    <property type="entry name" value="Immunoglobulin"/>
    <property type="match status" value="7"/>
</dbReference>
<feature type="domain" description="Ig-like" evidence="12">
    <location>
        <begin position="640"/>
        <end position="737"/>
    </location>
</feature>
<dbReference type="InterPro" id="IPR013783">
    <property type="entry name" value="Ig-like_fold"/>
</dbReference>
<feature type="region of interest" description="Disordered" evidence="10">
    <location>
        <begin position="1078"/>
        <end position="1136"/>
    </location>
</feature>
<dbReference type="GO" id="GO:0090175">
    <property type="term" value="P:regulation of establishment of planar polarity"/>
    <property type="evidence" value="ECO:0007669"/>
    <property type="project" value="EnsemblMetazoa"/>
</dbReference>
<feature type="region of interest" description="Disordered" evidence="10">
    <location>
        <begin position="2118"/>
        <end position="2149"/>
    </location>
</feature>
<feature type="compositionally biased region" description="Low complexity" evidence="10">
    <location>
        <begin position="1280"/>
        <end position="1299"/>
    </location>
</feature>
<feature type="transmembrane region" description="Helical" evidence="11">
    <location>
        <begin position="1026"/>
        <end position="1048"/>
    </location>
</feature>
<evidence type="ECO:0000256" key="4">
    <source>
        <dbReference type="ARBA" id="ARBA00022741"/>
    </source>
</evidence>
<feature type="domain" description="Ig-like" evidence="12">
    <location>
        <begin position="153"/>
        <end position="247"/>
    </location>
</feature>
<accession>B4MTT5</accession>
<evidence type="ECO:0000256" key="6">
    <source>
        <dbReference type="ARBA" id="ARBA00023136"/>
    </source>
</evidence>
<keyword evidence="11" id="KW-0812">Transmembrane</keyword>
<gene>
    <name evidence="14" type="primary">Dwil\GK23766</name>
    <name evidence="14" type="ORF">Dwil_GK23766</name>
</gene>
<feature type="compositionally biased region" description="Pro residues" evidence="10">
    <location>
        <begin position="1116"/>
        <end position="1125"/>
    </location>
</feature>
<dbReference type="InterPro" id="IPR051275">
    <property type="entry name" value="Cell_adhesion_signaling"/>
</dbReference>
<dbReference type="CDD" id="cd00096">
    <property type="entry name" value="Ig"/>
    <property type="match status" value="2"/>
</dbReference>
<feature type="domain" description="Fibronectin type-III" evidence="13">
    <location>
        <begin position="744"/>
        <end position="867"/>
    </location>
</feature>
<feature type="compositionally biased region" description="Low complexity" evidence="10">
    <location>
        <begin position="1105"/>
        <end position="1115"/>
    </location>
</feature>
<keyword evidence="8" id="KW-0325">Glycoprotein</keyword>
<evidence type="ECO:0000259" key="12">
    <source>
        <dbReference type="PROSITE" id="PS50835"/>
    </source>
</evidence>
<dbReference type="PANTHER" id="PTHR11640:SF134">
    <property type="entry name" value="ECHINOID, ISOFORM A-RELATED"/>
    <property type="match status" value="1"/>
</dbReference>
<feature type="domain" description="Ig-like" evidence="12">
    <location>
        <begin position="433"/>
        <end position="520"/>
    </location>
</feature>
<feature type="region of interest" description="Disordered" evidence="10">
    <location>
        <begin position="1232"/>
        <end position="1329"/>
    </location>
</feature>
<dbReference type="GO" id="GO:0050839">
    <property type="term" value="F:cell adhesion molecule binding"/>
    <property type="evidence" value="ECO:0007669"/>
    <property type="project" value="TreeGrafter"/>
</dbReference>
<keyword evidence="3" id="KW-0436">Ligase</keyword>
<dbReference type="Proteomes" id="UP000007798">
    <property type="component" value="Unassembled WGS sequence"/>
</dbReference>
<dbReference type="Pfam" id="PF13895">
    <property type="entry name" value="Ig_2"/>
    <property type="match status" value="1"/>
</dbReference>
<dbReference type="CDD" id="cd00063">
    <property type="entry name" value="FN3"/>
    <property type="match status" value="1"/>
</dbReference>
<evidence type="ECO:0000256" key="1">
    <source>
        <dbReference type="ARBA" id="ARBA00004479"/>
    </source>
</evidence>
<dbReference type="InterPro" id="IPR003961">
    <property type="entry name" value="FN3_dom"/>
</dbReference>
<keyword evidence="15" id="KW-1185">Reference proteome</keyword>
<dbReference type="InterPro" id="IPR036116">
    <property type="entry name" value="FN3_sf"/>
</dbReference>
<dbReference type="GO" id="GO:0005886">
    <property type="term" value="C:plasma membrane"/>
    <property type="evidence" value="ECO:0007669"/>
    <property type="project" value="TreeGrafter"/>
</dbReference>
<feature type="compositionally biased region" description="Low complexity" evidence="10">
    <location>
        <begin position="2094"/>
        <end position="2105"/>
    </location>
</feature>
<evidence type="ECO:0000256" key="10">
    <source>
        <dbReference type="SAM" id="MobiDB-lite"/>
    </source>
</evidence>
<dbReference type="GO" id="GO:0001745">
    <property type="term" value="P:compound eye morphogenesis"/>
    <property type="evidence" value="ECO:0007669"/>
    <property type="project" value="EnsemblMetazoa"/>
</dbReference>